<evidence type="ECO:0000256" key="2">
    <source>
        <dbReference type="ARBA" id="ARBA00008551"/>
    </source>
</evidence>
<evidence type="ECO:0000256" key="12">
    <source>
        <dbReference type="PROSITE-ProRule" id="PRU00708"/>
    </source>
</evidence>
<dbReference type="InterPro" id="IPR037387">
    <property type="entry name" value="PTCD3"/>
</dbReference>
<dbReference type="AlphaFoldDB" id="A0A553QMF7"/>
<dbReference type="GO" id="GO:0005840">
    <property type="term" value="C:ribosome"/>
    <property type="evidence" value="ECO:0007669"/>
    <property type="project" value="UniProtKB-KW"/>
</dbReference>
<evidence type="ECO:0000256" key="3">
    <source>
        <dbReference type="ARBA" id="ARBA00022730"/>
    </source>
</evidence>
<evidence type="ECO:0000256" key="10">
    <source>
        <dbReference type="ARBA" id="ARBA00023274"/>
    </source>
</evidence>
<dbReference type="NCBIfam" id="TIGR00756">
    <property type="entry name" value="PPR"/>
    <property type="match status" value="1"/>
</dbReference>
<name>A0A553QMF7_9TELE</name>
<evidence type="ECO:0000256" key="1">
    <source>
        <dbReference type="ARBA" id="ARBA00004173"/>
    </source>
</evidence>
<dbReference type="GO" id="GO:0019843">
    <property type="term" value="F:rRNA binding"/>
    <property type="evidence" value="ECO:0007669"/>
    <property type="project" value="UniProtKB-KW"/>
</dbReference>
<comment type="subcellular location">
    <subcellularLocation>
        <location evidence="1">Mitochondrion</location>
    </subcellularLocation>
</comment>
<reference evidence="13 14" key="1">
    <citation type="journal article" date="2019" name="Sci. Data">
        <title>Hybrid genome assembly and annotation of Danionella translucida.</title>
        <authorList>
            <person name="Kadobianskyi M."/>
            <person name="Schulze L."/>
            <person name="Schuelke M."/>
            <person name="Judkewitz B."/>
        </authorList>
    </citation>
    <scope>NUCLEOTIDE SEQUENCE [LARGE SCALE GENOMIC DNA]</scope>
    <source>
        <strain evidence="13 14">Bolton</strain>
    </source>
</reference>
<evidence type="ECO:0000256" key="9">
    <source>
        <dbReference type="ARBA" id="ARBA00023128"/>
    </source>
</evidence>
<dbReference type="OrthoDB" id="185373at2759"/>
<comment type="similarity">
    <text evidence="2">Belongs to the mitochondrion-specific ribosomal protein mS39 family.</text>
</comment>
<keyword evidence="6" id="KW-0694">RNA-binding</keyword>
<dbReference type="GO" id="GO:0043024">
    <property type="term" value="F:ribosomal small subunit binding"/>
    <property type="evidence" value="ECO:0007669"/>
    <property type="project" value="InterPro"/>
</dbReference>
<dbReference type="GO" id="GO:0005739">
    <property type="term" value="C:mitochondrion"/>
    <property type="evidence" value="ECO:0007669"/>
    <property type="project" value="UniProtKB-SubCell"/>
</dbReference>
<organism evidence="13 14">
    <name type="scientific">Danionella cerebrum</name>
    <dbReference type="NCBI Taxonomy" id="2873325"/>
    <lineage>
        <taxon>Eukaryota</taxon>
        <taxon>Metazoa</taxon>
        <taxon>Chordata</taxon>
        <taxon>Craniata</taxon>
        <taxon>Vertebrata</taxon>
        <taxon>Euteleostomi</taxon>
        <taxon>Actinopterygii</taxon>
        <taxon>Neopterygii</taxon>
        <taxon>Teleostei</taxon>
        <taxon>Ostariophysi</taxon>
        <taxon>Cypriniformes</taxon>
        <taxon>Danionidae</taxon>
        <taxon>Danioninae</taxon>
        <taxon>Danionella</taxon>
    </lineage>
</organism>
<dbReference type="GO" id="GO:1990904">
    <property type="term" value="C:ribonucleoprotein complex"/>
    <property type="evidence" value="ECO:0007669"/>
    <property type="project" value="UniProtKB-KW"/>
</dbReference>
<gene>
    <name evidence="13" type="ORF">DNTS_006100</name>
</gene>
<dbReference type="Pfam" id="PF22330">
    <property type="entry name" value="Rib_mS39_PPR"/>
    <property type="match status" value="1"/>
</dbReference>
<dbReference type="InterPro" id="IPR002885">
    <property type="entry name" value="PPR_rpt"/>
</dbReference>
<sequence length="637" mass="72172">MTKVSRTIVEVLHAGRADLFVISWSKSEVIEPIPSHTAHSIKELEVGDIFHTQSFVLSSSSLQQPAVSSQEEIVIPRKKTWNKVAVLQALAGTVKRDVTAYDYRFQDDPILSPSGSLDVKILTLAEESGRNVAKYFISTYPKYFQTDYAEPHIPCFMPEVTEPQIEGVSEAALKERIQLRRVTDAVDLYDQLLQGGNTVSLNVTNDLLDLICLYGDRDPVKESFLQQTLSHISQYLTSLPHSENNNAERIFGLLSEPNTRSYSALIQGMVKHGAFSKAIETYTDLRRNGLIGDVAIFNALIRAVWGSYPTFNERVEKSMNFLVEMESQKIKPNLNTFNAVLKCLLNSGKFGRASAFSVFSEMKALNIEPSLGSYNFLIYMFYNAALKDHEEANIAILDNVMNEILGKSFTPQHPEDGFFFTSAMTICLKFNYLELAYKVHELLNVGENWRAKFFELIAQNENIETVLKWYRDLIPSVLSIKKMNFAKDQNVLNEILALMAREKHSVEVQESFAECALDIMKIFDDPNKNITLQWTVSSIICLVRIFLAAQRRAEAWNAVGMFQRNNRVPTVELLTEFLECSMKAGDVDQAVELLKLSAGFCIPDTPKLIQKLQEKFELSETHRSILADLEVEFNFVQ</sequence>
<dbReference type="GO" id="GO:0006417">
    <property type="term" value="P:regulation of translation"/>
    <property type="evidence" value="ECO:0007669"/>
    <property type="project" value="UniProtKB-KW"/>
</dbReference>
<keyword evidence="7" id="KW-0809">Transit peptide</keyword>
<evidence type="ECO:0000256" key="4">
    <source>
        <dbReference type="ARBA" id="ARBA00022737"/>
    </source>
</evidence>
<dbReference type="Gene3D" id="1.25.40.10">
    <property type="entry name" value="Tetratricopeptide repeat domain"/>
    <property type="match status" value="2"/>
</dbReference>
<keyword evidence="10" id="KW-0687">Ribonucleoprotein</keyword>
<feature type="repeat" description="PPR" evidence="12">
    <location>
        <begin position="258"/>
        <end position="292"/>
    </location>
</feature>
<dbReference type="PANTHER" id="PTHR16276:SF1">
    <property type="entry name" value="SMALL RIBOSOMAL SUBUNIT PROTEIN MS39"/>
    <property type="match status" value="1"/>
</dbReference>
<dbReference type="STRING" id="623744.A0A553QMF7"/>
<dbReference type="InterPro" id="IPR011990">
    <property type="entry name" value="TPR-like_helical_dom_sf"/>
</dbReference>
<dbReference type="PANTHER" id="PTHR16276">
    <property type="entry name" value="PENTATRICOPEPTIDE REPEAT DOMAIN-CONTAINING PROTEIN 3"/>
    <property type="match status" value="1"/>
</dbReference>
<dbReference type="Pfam" id="PF13812">
    <property type="entry name" value="PPR_3"/>
    <property type="match status" value="1"/>
</dbReference>
<evidence type="ECO:0000256" key="5">
    <source>
        <dbReference type="ARBA" id="ARBA00022845"/>
    </source>
</evidence>
<accession>A0A553QMF7</accession>
<keyword evidence="9" id="KW-0496">Mitochondrion</keyword>
<keyword evidence="3" id="KW-0699">rRNA-binding</keyword>
<dbReference type="InterPro" id="IPR055063">
    <property type="entry name" value="Rib_mS39_PPR"/>
</dbReference>
<keyword evidence="4" id="KW-0677">Repeat</keyword>
<evidence type="ECO:0000313" key="13">
    <source>
        <dbReference type="EMBL" id="TRY91169.1"/>
    </source>
</evidence>
<evidence type="ECO:0000313" key="14">
    <source>
        <dbReference type="Proteomes" id="UP000316079"/>
    </source>
</evidence>
<comment type="caution">
    <text evidence="13">The sequence shown here is derived from an EMBL/GenBank/DDBJ whole genome shotgun (WGS) entry which is preliminary data.</text>
</comment>
<keyword evidence="5" id="KW-0810">Translation regulation</keyword>
<evidence type="ECO:0000256" key="7">
    <source>
        <dbReference type="ARBA" id="ARBA00022946"/>
    </source>
</evidence>
<dbReference type="Proteomes" id="UP000316079">
    <property type="component" value="Unassembled WGS sequence"/>
</dbReference>
<evidence type="ECO:0000256" key="6">
    <source>
        <dbReference type="ARBA" id="ARBA00022884"/>
    </source>
</evidence>
<protein>
    <recommendedName>
        <fullName evidence="11">Small ribosomal subunit protein mS39</fullName>
    </recommendedName>
</protein>
<dbReference type="PROSITE" id="PS51375">
    <property type="entry name" value="PPR"/>
    <property type="match status" value="2"/>
</dbReference>
<keyword evidence="8" id="KW-0689">Ribosomal protein</keyword>
<dbReference type="EMBL" id="SRMA01025770">
    <property type="protein sequence ID" value="TRY91169.1"/>
    <property type="molecule type" value="Genomic_DNA"/>
</dbReference>
<evidence type="ECO:0000256" key="11">
    <source>
        <dbReference type="ARBA" id="ARBA00035134"/>
    </source>
</evidence>
<keyword evidence="14" id="KW-1185">Reference proteome</keyword>
<evidence type="ECO:0000256" key="8">
    <source>
        <dbReference type="ARBA" id="ARBA00022980"/>
    </source>
</evidence>
<feature type="repeat" description="PPR" evidence="12">
    <location>
        <begin position="333"/>
        <end position="369"/>
    </location>
</feature>
<proteinExistence type="inferred from homology"/>
<dbReference type="GO" id="GO:0032543">
    <property type="term" value="P:mitochondrial translation"/>
    <property type="evidence" value="ECO:0007669"/>
    <property type="project" value="InterPro"/>
</dbReference>